<protein>
    <submittedName>
        <fullName evidence="1">Uncharacterized protein</fullName>
    </submittedName>
</protein>
<dbReference type="EMBL" id="BGZK01003254">
    <property type="protein sequence ID" value="GBO99232.1"/>
    <property type="molecule type" value="Genomic_DNA"/>
</dbReference>
<gene>
    <name evidence="1" type="ORF">EVAR_66944_1</name>
</gene>
<dbReference type="Proteomes" id="UP000299102">
    <property type="component" value="Unassembled WGS sequence"/>
</dbReference>
<comment type="caution">
    <text evidence="1">The sequence shown here is derived from an EMBL/GenBank/DDBJ whole genome shotgun (WGS) entry which is preliminary data.</text>
</comment>
<proteinExistence type="predicted"/>
<dbReference type="AlphaFoldDB" id="A0A4C1SAL8"/>
<name>A0A4C1SAL8_EUMVA</name>
<reference evidence="1 2" key="1">
    <citation type="journal article" date="2019" name="Commun. Biol.">
        <title>The bagworm genome reveals a unique fibroin gene that provides high tensile strength.</title>
        <authorList>
            <person name="Kono N."/>
            <person name="Nakamura H."/>
            <person name="Ohtoshi R."/>
            <person name="Tomita M."/>
            <person name="Numata K."/>
            <person name="Arakawa K."/>
        </authorList>
    </citation>
    <scope>NUCLEOTIDE SEQUENCE [LARGE SCALE GENOMIC DNA]</scope>
</reference>
<organism evidence="1 2">
    <name type="scientific">Eumeta variegata</name>
    <name type="common">Bagworm moth</name>
    <name type="synonym">Eumeta japonica</name>
    <dbReference type="NCBI Taxonomy" id="151549"/>
    <lineage>
        <taxon>Eukaryota</taxon>
        <taxon>Metazoa</taxon>
        <taxon>Ecdysozoa</taxon>
        <taxon>Arthropoda</taxon>
        <taxon>Hexapoda</taxon>
        <taxon>Insecta</taxon>
        <taxon>Pterygota</taxon>
        <taxon>Neoptera</taxon>
        <taxon>Endopterygota</taxon>
        <taxon>Lepidoptera</taxon>
        <taxon>Glossata</taxon>
        <taxon>Ditrysia</taxon>
        <taxon>Tineoidea</taxon>
        <taxon>Psychidae</taxon>
        <taxon>Oiketicinae</taxon>
        <taxon>Eumeta</taxon>
    </lineage>
</organism>
<sequence length="158" mass="17504">MLRPTTTAFVESGNLEENYVFLHTHARTPLIPDDCNANLPAESKASSARVRGSKLFVYVESSRDADADVRLRSPPVAENESTPRRCLFYHDCKSFRFICDLVAKVNSKLEITIHGDIEFILESSSLLTASLSTSGQRRIHGAMDVTAFLGRILLTSSN</sequence>
<keyword evidence="2" id="KW-1185">Reference proteome</keyword>
<evidence type="ECO:0000313" key="1">
    <source>
        <dbReference type="EMBL" id="GBO99232.1"/>
    </source>
</evidence>
<evidence type="ECO:0000313" key="2">
    <source>
        <dbReference type="Proteomes" id="UP000299102"/>
    </source>
</evidence>
<accession>A0A4C1SAL8</accession>